<comment type="caution">
    <text evidence="8">The sequence shown here is derived from an EMBL/GenBank/DDBJ whole genome shotgun (WGS) entry which is preliminary data.</text>
</comment>
<feature type="transmembrane region" description="Helical" evidence="7">
    <location>
        <begin position="550"/>
        <end position="570"/>
    </location>
</feature>
<keyword evidence="9" id="KW-1185">Reference proteome</keyword>
<dbReference type="EMBL" id="JAKWFO010000005">
    <property type="protein sequence ID" value="KAI9636483.1"/>
    <property type="molecule type" value="Genomic_DNA"/>
</dbReference>
<dbReference type="GeneID" id="77728780"/>
<feature type="transmembrane region" description="Helical" evidence="7">
    <location>
        <begin position="306"/>
        <end position="332"/>
    </location>
</feature>
<organism evidence="8 9">
    <name type="scientific">Dioszegia hungarica</name>
    <dbReference type="NCBI Taxonomy" id="4972"/>
    <lineage>
        <taxon>Eukaryota</taxon>
        <taxon>Fungi</taxon>
        <taxon>Dikarya</taxon>
        <taxon>Basidiomycota</taxon>
        <taxon>Agaricomycotina</taxon>
        <taxon>Tremellomycetes</taxon>
        <taxon>Tremellales</taxon>
        <taxon>Bulleribasidiaceae</taxon>
        <taxon>Dioszegia</taxon>
    </lineage>
</organism>
<name>A0AA38H9X1_9TREE</name>
<dbReference type="SUPFAM" id="SSF103506">
    <property type="entry name" value="Mitochondrial carrier"/>
    <property type="match status" value="1"/>
</dbReference>
<feature type="transmembrane region" description="Helical" evidence="7">
    <location>
        <begin position="85"/>
        <end position="107"/>
    </location>
</feature>
<accession>A0AA38H9X1</accession>
<feature type="transmembrane region" description="Helical" evidence="7">
    <location>
        <begin position="412"/>
        <end position="433"/>
    </location>
</feature>
<dbReference type="InterPro" id="IPR023395">
    <property type="entry name" value="MCP_dom_sf"/>
</dbReference>
<evidence type="ECO:0000256" key="4">
    <source>
        <dbReference type="ARBA" id="ARBA00023136"/>
    </source>
</evidence>
<keyword evidence="2 5" id="KW-0812">Transmembrane</keyword>
<keyword evidence="3 7" id="KW-1133">Transmembrane helix</keyword>
<dbReference type="PANTHER" id="PTHR47567:SF1">
    <property type="entry name" value="NAD-DEPENDENT EPIMERASE_DEHYDRATASE DOMAIN-CONTAINING PROTEIN"/>
    <property type="match status" value="1"/>
</dbReference>
<dbReference type="Proteomes" id="UP001164286">
    <property type="component" value="Unassembled WGS sequence"/>
</dbReference>
<dbReference type="PANTHER" id="PTHR47567">
    <property type="entry name" value="MITOCHONDRIAL SUBSTRATE/SOLUTE CARRIER"/>
    <property type="match status" value="1"/>
</dbReference>
<evidence type="ECO:0000256" key="6">
    <source>
        <dbReference type="SAM" id="MobiDB-lite"/>
    </source>
</evidence>
<feature type="transmembrane region" description="Helical" evidence="7">
    <location>
        <begin position="371"/>
        <end position="392"/>
    </location>
</feature>
<dbReference type="GO" id="GO:0016020">
    <property type="term" value="C:membrane"/>
    <property type="evidence" value="ECO:0007669"/>
    <property type="project" value="UniProtKB-SubCell"/>
</dbReference>
<dbReference type="Pfam" id="PF00153">
    <property type="entry name" value="Mito_carr"/>
    <property type="match status" value="2"/>
</dbReference>
<evidence type="ECO:0000313" key="8">
    <source>
        <dbReference type="EMBL" id="KAI9636483.1"/>
    </source>
</evidence>
<comment type="subcellular location">
    <subcellularLocation>
        <location evidence="1">Membrane</location>
        <topology evidence="1">Multi-pass membrane protein</topology>
    </subcellularLocation>
</comment>
<feature type="transmembrane region" description="Helical" evidence="7">
    <location>
        <begin position="12"/>
        <end position="28"/>
    </location>
</feature>
<feature type="compositionally biased region" description="Acidic residues" evidence="6">
    <location>
        <begin position="186"/>
        <end position="201"/>
    </location>
</feature>
<sequence length="672" mass="72797">MESLVDVTTTAFEAILGVCVVFGAGYAYNSKLDSGSGKTLRGISRRILLPALMFVTFAASGNLTWRRILQCERSSANPQERAKSAVWPTVVIALAAHVPSIAFGLICSRLGSAPTWLTESLIFNNSETTLGHLRWRSMDTVPHVLQRANEYILVNLVVTELARSVIRIFLPRLQAAARAPIRIDERQDDDSDDDASSDIEDPTERTPLVPSSTASERATAQSSLTYLSPVLIASALGLLICLINPIQHAIIGHNVREGDFTGSWRSIGFGLSVLGASFAVVDLLADGMNARAGEKKADEEKVPPTLGTTLVIVFWRFIAVPAIVLGIVYGFRKIPSTTAYLQDPVFSFVLVLVSISPPSLPPALDPYRSAVHIASFYTSLIAALPLAIGLMVSGRGVSRSVDFDLAEALKRAGGGGLAGALAMILQVLTLMPLRTIMNYQYRYGGTIKESVRNLYHDGGWKRYYAGLGAALFQGPLARFGDTAANAGILALLASFTWPVLIKTLAASLASATFRMTLTPIDTLKTTQQTRGGRAGLKLLRDRIKENGVQCLWWGALATAAATFVGHYPWFGTYNWLSSTLPQPNNIFQKLARQAFIGFAASVASDTISNSLRVVKTYRQVHEKDVGYFTAAREIIASEGLLALFGRGLPVRLATNGLQGILFSILWRLFTDM</sequence>
<evidence type="ECO:0000256" key="7">
    <source>
        <dbReference type="SAM" id="Phobius"/>
    </source>
</evidence>
<dbReference type="InterPro" id="IPR018108">
    <property type="entry name" value="MCP_transmembrane"/>
</dbReference>
<evidence type="ECO:0000256" key="5">
    <source>
        <dbReference type="PROSITE-ProRule" id="PRU00282"/>
    </source>
</evidence>
<reference evidence="8" key="1">
    <citation type="journal article" date="2022" name="G3 (Bethesda)">
        <title>High quality genome of the basidiomycete yeast Dioszegia hungarica PDD-24b-2 isolated from cloud water.</title>
        <authorList>
            <person name="Jarrige D."/>
            <person name="Haridas S."/>
            <person name="Bleykasten-Grosshans C."/>
            <person name="Joly M."/>
            <person name="Nadalig T."/>
            <person name="Sancelme M."/>
            <person name="Vuilleumier S."/>
            <person name="Grigoriev I.V."/>
            <person name="Amato P."/>
            <person name="Bringel F."/>
        </authorList>
    </citation>
    <scope>NUCLEOTIDE SEQUENCE</scope>
    <source>
        <strain evidence="8">PDD-24b-2</strain>
    </source>
</reference>
<dbReference type="PROSITE" id="PS50920">
    <property type="entry name" value="SOLCAR"/>
    <property type="match status" value="1"/>
</dbReference>
<dbReference type="Gene3D" id="1.50.40.10">
    <property type="entry name" value="Mitochondrial carrier domain"/>
    <property type="match status" value="1"/>
</dbReference>
<protein>
    <submittedName>
        <fullName evidence="8">Mitochondrial carrier domain-containing protein</fullName>
    </submittedName>
</protein>
<evidence type="ECO:0000313" key="9">
    <source>
        <dbReference type="Proteomes" id="UP001164286"/>
    </source>
</evidence>
<feature type="transmembrane region" description="Helical" evidence="7">
    <location>
        <begin position="224"/>
        <end position="246"/>
    </location>
</feature>
<feature type="transmembrane region" description="Helical" evidence="7">
    <location>
        <begin position="650"/>
        <end position="669"/>
    </location>
</feature>
<feature type="repeat" description="Solcar" evidence="5">
    <location>
        <begin position="497"/>
        <end position="579"/>
    </location>
</feature>
<feature type="region of interest" description="Disordered" evidence="6">
    <location>
        <begin position="184"/>
        <end position="216"/>
    </location>
</feature>
<dbReference type="RefSeq" id="XP_052946260.1">
    <property type="nucleotide sequence ID" value="XM_053089575.1"/>
</dbReference>
<proteinExistence type="predicted"/>
<feature type="transmembrane region" description="Helical" evidence="7">
    <location>
        <begin position="344"/>
        <end position="364"/>
    </location>
</feature>
<feature type="transmembrane region" description="Helical" evidence="7">
    <location>
        <begin position="48"/>
        <end position="65"/>
    </location>
</feature>
<evidence type="ECO:0000256" key="2">
    <source>
        <dbReference type="ARBA" id="ARBA00022692"/>
    </source>
</evidence>
<evidence type="ECO:0000256" key="1">
    <source>
        <dbReference type="ARBA" id="ARBA00004141"/>
    </source>
</evidence>
<keyword evidence="4 5" id="KW-0472">Membrane</keyword>
<evidence type="ECO:0000256" key="3">
    <source>
        <dbReference type="ARBA" id="ARBA00022989"/>
    </source>
</evidence>
<dbReference type="AlphaFoldDB" id="A0AA38H9X1"/>
<gene>
    <name evidence="8" type="ORF">MKK02DRAFT_37165</name>
</gene>